<organism evidence="3 4">
    <name type="scientific">Mesobacillus selenatarsenatis (strain DSM 18680 / JCM 14380 / FERM P-15431 / SF-1)</name>
    <dbReference type="NCBI Taxonomy" id="1321606"/>
    <lineage>
        <taxon>Bacteria</taxon>
        <taxon>Bacillati</taxon>
        <taxon>Bacillota</taxon>
        <taxon>Bacilli</taxon>
        <taxon>Bacillales</taxon>
        <taxon>Bacillaceae</taxon>
        <taxon>Mesobacillus</taxon>
    </lineage>
</organism>
<evidence type="ECO:0000259" key="2">
    <source>
        <dbReference type="Pfam" id="PF02517"/>
    </source>
</evidence>
<evidence type="ECO:0000256" key="1">
    <source>
        <dbReference type="SAM" id="Phobius"/>
    </source>
</evidence>
<dbReference type="EMBL" id="BASE01000124">
    <property type="protein sequence ID" value="GAM16432.1"/>
    <property type="molecule type" value="Genomic_DNA"/>
</dbReference>
<keyword evidence="4" id="KW-1185">Reference proteome</keyword>
<reference evidence="3 4" key="1">
    <citation type="submission" date="2013-06" db="EMBL/GenBank/DDBJ databases">
        <title>Whole genome shotgun sequence of Bacillus selenatarsenatis SF-1.</title>
        <authorList>
            <person name="Kuroda M."/>
            <person name="Sei K."/>
            <person name="Yamashita M."/>
            <person name="Ike M."/>
        </authorList>
    </citation>
    <scope>NUCLEOTIDE SEQUENCE [LARGE SCALE GENOMIC DNA]</scope>
    <source>
        <strain evidence="3 4">SF-1</strain>
    </source>
</reference>
<keyword evidence="1" id="KW-1133">Transmembrane helix</keyword>
<dbReference type="AlphaFoldDB" id="A0A0A8XBR2"/>
<dbReference type="Pfam" id="PF02517">
    <property type="entry name" value="Rce1-like"/>
    <property type="match status" value="1"/>
</dbReference>
<feature type="transmembrane region" description="Helical" evidence="1">
    <location>
        <begin position="159"/>
        <end position="182"/>
    </location>
</feature>
<feature type="transmembrane region" description="Helical" evidence="1">
    <location>
        <begin position="105"/>
        <end position="123"/>
    </location>
</feature>
<evidence type="ECO:0000313" key="3">
    <source>
        <dbReference type="EMBL" id="GAM16432.1"/>
    </source>
</evidence>
<dbReference type="GO" id="GO:0004175">
    <property type="term" value="F:endopeptidase activity"/>
    <property type="evidence" value="ECO:0007669"/>
    <property type="project" value="UniProtKB-ARBA"/>
</dbReference>
<name>A0A0A8XBR2_MESS1</name>
<comment type="caution">
    <text evidence="3">The sequence shown here is derived from an EMBL/GenBank/DDBJ whole genome shotgun (WGS) entry which is preliminary data.</text>
</comment>
<dbReference type="GO" id="GO:0080120">
    <property type="term" value="P:CAAX-box protein maturation"/>
    <property type="evidence" value="ECO:0007669"/>
    <property type="project" value="UniProtKB-ARBA"/>
</dbReference>
<dbReference type="InterPro" id="IPR003675">
    <property type="entry name" value="Rce1/LyrA-like_dom"/>
</dbReference>
<evidence type="ECO:0000313" key="4">
    <source>
        <dbReference type="Proteomes" id="UP000031014"/>
    </source>
</evidence>
<proteinExistence type="predicted"/>
<keyword evidence="1" id="KW-0472">Membrane</keyword>
<dbReference type="Proteomes" id="UP000031014">
    <property type="component" value="Unassembled WGS sequence"/>
</dbReference>
<feature type="domain" description="CAAX prenyl protease 2/Lysostaphin resistance protein A-like" evidence="2">
    <location>
        <begin position="104"/>
        <end position="200"/>
    </location>
</feature>
<gene>
    <name evidence="3" type="ORF">SAMD00020551_4644</name>
</gene>
<keyword evidence="1" id="KW-0812">Transmembrane</keyword>
<feature type="transmembrane region" description="Helical" evidence="1">
    <location>
        <begin position="59"/>
        <end position="85"/>
    </location>
</feature>
<accession>A0A0A8XBR2</accession>
<sequence>MVMKKIFLLVGPTLMIFIGLQLLESVIVAFLLFYSWLLAVPLLGGGVHWEKFKTSRKDALLGIGSGLLFLLFIFGGVNWLHIYLLDIDQLRVLLWEWGFSSRGEVWLVLILLVVNPVLEEVYWRGYIFEKLRLEGTAKYTIFMTSAFYTLYHFLSVIPIFSGIFGIVAAIPVFIAGIFWGCIREKTGTITAAIIGHVLSDMGIILVYWFLVR</sequence>
<protein>
    <recommendedName>
        <fullName evidence="2">CAAX prenyl protease 2/Lysostaphin resistance protein A-like domain-containing protein</fullName>
    </recommendedName>
</protein>
<dbReference type="STRING" id="1321606.SAMD00020551_4644"/>
<feature type="transmembrane region" description="Helical" evidence="1">
    <location>
        <begin position="7"/>
        <end position="23"/>
    </location>
</feature>
<feature type="transmembrane region" description="Helical" evidence="1">
    <location>
        <begin position="29"/>
        <end position="47"/>
    </location>
</feature>
<feature type="transmembrane region" description="Helical" evidence="1">
    <location>
        <begin position="189"/>
        <end position="210"/>
    </location>
</feature>